<feature type="transmembrane region" description="Helical" evidence="6">
    <location>
        <begin position="122"/>
        <end position="145"/>
    </location>
</feature>
<keyword evidence="5 6" id="KW-0472">Membrane</keyword>
<dbReference type="GO" id="GO:0016020">
    <property type="term" value="C:membrane"/>
    <property type="evidence" value="ECO:0007669"/>
    <property type="project" value="UniProtKB-SubCell"/>
</dbReference>
<reference evidence="8" key="1">
    <citation type="submission" date="2020-12" db="UniProtKB">
        <authorList>
            <consortium name="WormBaseParasite"/>
        </authorList>
    </citation>
    <scope>IDENTIFICATION</scope>
    <source>
        <strain evidence="8">MHco3</strain>
    </source>
</reference>
<dbReference type="GO" id="GO:0004888">
    <property type="term" value="F:transmembrane signaling receptor activity"/>
    <property type="evidence" value="ECO:0007669"/>
    <property type="project" value="InterPro"/>
</dbReference>
<comment type="subcellular location">
    <subcellularLocation>
        <location evidence="1">Membrane</location>
        <topology evidence="1">Multi-pass membrane protein</topology>
    </subcellularLocation>
</comment>
<accession>A0A7I4YMN9</accession>
<evidence type="ECO:0000256" key="1">
    <source>
        <dbReference type="ARBA" id="ARBA00004141"/>
    </source>
</evidence>
<protein>
    <submittedName>
        <fullName evidence="8">G_PROTEIN_RECEP_F1_2 domain-containing protein</fullName>
    </submittedName>
</protein>
<keyword evidence="4 6" id="KW-1133">Transmembrane helix</keyword>
<feature type="transmembrane region" description="Helical" evidence="6">
    <location>
        <begin position="166"/>
        <end position="186"/>
    </location>
</feature>
<dbReference type="Proteomes" id="UP000025227">
    <property type="component" value="Unplaced"/>
</dbReference>
<evidence type="ECO:0000256" key="5">
    <source>
        <dbReference type="ARBA" id="ARBA00023136"/>
    </source>
</evidence>
<dbReference type="Pfam" id="PF10292">
    <property type="entry name" value="7TM_GPCR_Srab"/>
    <property type="match status" value="1"/>
</dbReference>
<dbReference type="PANTHER" id="PTHR31216:SF11">
    <property type="entry name" value="SERPENTINE RECEPTOR CLASS BETA-16-RELATED"/>
    <property type="match status" value="1"/>
</dbReference>
<evidence type="ECO:0000313" key="7">
    <source>
        <dbReference type="Proteomes" id="UP000025227"/>
    </source>
</evidence>
<comment type="similarity">
    <text evidence="2">Belongs to the nematode receptor-like protein srb family.</text>
</comment>
<sequence>MSDHQQPPNALTYDLLENEGSRSSLIVQHLCYELGYHLISNRLYRVFQVIQVIECIVALIALPVVHYKFLIRSALHINLKALLCLHFHVGMVYVLTVLTSKLYEFTLWTTYRNPCDMFPSRIAYTIYGIAEVYCLMHMLSLQFVISIERTVATIYVDTYESCRKTFAILFVTATFVIPGAMILYIYKGVAFTEPNICCFTDQSMVKDKINEMSVLAILFSFVSLAMQRTLSVINKRRRTTLITKPLTTRYQLHENIAGTSLASGLQILEVSSSILYAILTLICSELHLGLVTNERDTNLIAKEGCYIIPLAVAILPFLALHLLRKRKRIRCNLIQQSVTHVRKVGEIEVARDYHNGLAWKGIRTRFQLFLWHKELTTSSQIVLNCPPLPPWTMISSFNFQHGSPLR</sequence>
<organism evidence="7 8">
    <name type="scientific">Haemonchus contortus</name>
    <name type="common">Barber pole worm</name>
    <dbReference type="NCBI Taxonomy" id="6289"/>
    <lineage>
        <taxon>Eukaryota</taxon>
        <taxon>Metazoa</taxon>
        <taxon>Ecdysozoa</taxon>
        <taxon>Nematoda</taxon>
        <taxon>Chromadorea</taxon>
        <taxon>Rhabditida</taxon>
        <taxon>Rhabditina</taxon>
        <taxon>Rhabditomorpha</taxon>
        <taxon>Strongyloidea</taxon>
        <taxon>Trichostrongylidae</taxon>
        <taxon>Haemonchus</taxon>
    </lineage>
</organism>
<keyword evidence="7" id="KW-1185">Reference proteome</keyword>
<evidence type="ECO:0000256" key="6">
    <source>
        <dbReference type="SAM" id="Phobius"/>
    </source>
</evidence>
<evidence type="ECO:0000256" key="3">
    <source>
        <dbReference type="ARBA" id="ARBA00022692"/>
    </source>
</evidence>
<dbReference type="InterPro" id="IPR002184">
    <property type="entry name" value="7TM_GPCR_serpentine_rcpt_Srb"/>
</dbReference>
<dbReference type="InterPro" id="IPR019408">
    <property type="entry name" value="7TM_GPCR_serpentine_rcpt_Srab"/>
</dbReference>
<dbReference type="GO" id="GO:0007606">
    <property type="term" value="P:sensory perception of chemical stimulus"/>
    <property type="evidence" value="ECO:0007669"/>
    <property type="project" value="InterPro"/>
</dbReference>
<dbReference type="WBParaSite" id="HCON_00122970-00001">
    <property type="protein sequence ID" value="HCON_00122970-00001"/>
    <property type="gene ID" value="HCON_00122970"/>
</dbReference>
<dbReference type="OrthoDB" id="5876548at2759"/>
<dbReference type="PANTHER" id="PTHR31216">
    <property type="entry name" value="SERPENTINE RECEPTOR CLASS BETA-1-RELATED-RELATED"/>
    <property type="match status" value="1"/>
</dbReference>
<evidence type="ECO:0000256" key="2">
    <source>
        <dbReference type="ARBA" id="ARBA00006860"/>
    </source>
</evidence>
<name>A0A7I4YMN9_HAECO</name>
<evidence type="ECO:0000313" key="8">
    <source>
        <dbReference type="WBParaSite" id="HCON_00122970-00001"/>
    </source>
</evidence>
<keyword evidence="3 6" id="KW-0812">Transmembrane</keyword>
<feature type="transmembrane region" description="Helical" evidence="6">
    <location>
        <begin position="304"/>
        <end position="323"/>
    </location>
</feature>
<dbReference type="AlphaFoldDB" id="A0A7I4YMN9"/>
<proteinExistence type="inferred from homology"/>
<feature type="transmembrane region" description="Helical" evidence="6">
    <location>
        <begin position="81"/>
        <end position="102"/>
    </location>
</feature>
<feature type="transmembrane region" description="Helical" evidence="6">
    <location>
        <begin position="274"/>
        <end position="292"/>
    </location>
</feature>
<feature type="transmembrane region" description="Helical" evidence="6">
    <location>
        <begin position="46"/>
        <end position="69"/>
    </location>
</feature>
<feature type="transmembrane region" description="Helical" evidence="6">
    <location>
        <begin position="212"/>
        <end position="230"/>
    </location>
</feature>
<evidence type="ECO:0000256" key="4">
    <source>
        <dbReference type="ARBA" id="ARBA00022989"/>
    </source>
</evidence>